<evidence type="ECO:0000259" key="2">
    <source>
        <dbReference type="PROSITE" id="PS50151"/>
    </source>
</evidence>
<evidence type="ECO:0000256" key="1">
    <source>
        <dbReference type="SAM" id="Coils"/>
    </source>
</evidence>
<dbReference type="GO" id="GO:1990169">
    <property type="term" value="P:stress response to copper ion"/>
    <property type="evidence" value="ECO:0007669"/>
    <property type="project" value="TreeGrafter"/>
</dbReference>
<dbReference type="InterPro" id="IPR001943">
    <property type="entry name" value="UVR_dom"/>
</dbReference>
<keyword evidence="1" id="KW-0175">Coiled coil</keyword>
<dbReference type="PROSITE" id="PS50151">
    <property type="entry name" value="UVR"/>
    <property type="match status" value="1"/>
</dbReference>
<dbReference type="Pfam" id="PF02151">
    <property type="entry name" value="UVR"/>
    <property type="match status" value="1"/>
</dbReference>
<evidence type="ECO:0000313" key="4">
    <source>
        <dbReference type="Proteomes" id="UP000321574"/>
    </source>
</evidence>
<dbReference type="Gene3D" id="4.10.860.10">
    <property type="entry name" value="UVR domain"/>
    <property type="match status" value="1"/>
</dbReference>
<dbReference type="GO" id="GO:0008270">
    <property type="term" value="F:zinc ion binding"/>
    <property type="evidence" value="ECO:0007669"/>
    <property type="project" value="TreeGrafter"/>
</dbReference>
<sequence>MNCQKCQVRPATLHFKQVVNGKQTDLHVCEVCAKENGYMTYPEEGFSLHDLLTGLFNLDSSKIDNIHESPFQQVKELKCPTCKMTFSQFKHTGKFGCAQCYHTFSDHLDPIFSRVHSGNTRHLGKIPKRKGGKLHLKKQIADYRKRLNTLIENEAFEEAAVVRDEIKELESKVKEKKDGDEA</sequence>
<gene>
    <name evidence="3" type="ORF">FHP05_13945</name>
</gene>
<feature type="coiled-coil region" evidence="1">
    <location>
        <begin position="133"/>
        <end position="179"/>
    </location>
</feature>
<dbReference type="Proteomes" id="UP000321574">
    <property type="component" value="Unassembled WGS sequence"/>
</dbReference>
<comment type="caution">
    <text evidence="3">The sequence shown here is derived from an EMBL/GenBank/DDBJ whole genome shotgun (WGS) entry which is preliminary data.</text>
</comment>
<dbReference type="EMBL" id="VDUW01000013">
    <property type="protein sequence ID" value="TXL61044.1"/>
    <property type="molecule type" value="Genomic_DNA"/>
</dbReference>
<dbReference type="GO" id="GO:0050897">
    <property type="term" value="F:cobalt ion binding"/>
    <property type="evidence" value="ECO:0007669"/>
    <property type="project" value="TreeGrafter"/>
</dbReference>
<reference evidence="3 4" key="1">
    <citation type="submission" date="2019-06" db="EMBL/GenBank/DDBJ databases">
        <title>Cerasibacillus sp. nov., isolated from maize field.</title>
        <authorList>
            <person name="Lin S.-Y."/>
            <person name="Tsai C.-F."/>
            <person name="Young C.-C."/>
        </authorList>
    </citation>
    <scope>NUCLEOTIDE SEQUENCE [LARGE SCALE GENOMIC DNA]</scope>
    <source>
        <strain evidence="3 4">CC-CFT480</strain>
    </source>
</reference>
<dbReference type="RefSeq" id="WP_147670373.1">
    <property type="nucleotide sequence ID" value="NZ_VDUW01000013.1"/>
</dbReference>
<dbReference type="GO" id="GO:0046870">
    <property type="term" value="F:cadmium ion binding"/>
    <property type="evidence" value="ECO:0007669"/>
    <property type="project" value="TreeGrafter"/>
</dbReference>
<name>A0A5C8NGM2_9BACI</name>
<dbReference type="GO" id="GO:0005507">
    <property type="term" value="F:copper ion binding"/>
    <property type="evidence" value="ECO:0007669"/>
    <property type="project" value="TreeGrafter"/>
</dbReference>
<dbReference type="InterPro" id="IPR036876">
    <property type="entry name" value="UVR_dom_sf"/>
</dbReference>
<evidence type="ECO:0000313" key="3">
    <source>
        <dbReference type="EMBL" id="TXL61044.1"/>
    </source>
</evidence>
<accession>A0A5C8NGM2</accession>
<protein>
    <recommendedName>
        <fullName evidence="2">UVR domain-containing protein</fullName>
    </recommendedName>
</protein>
<dbReference type="PANTHER" id="PTHR38430:SF1">
    <property type="entry name" value="PROTEIN-ARGININE KINASE ACTIVATOR PROTEIN"/>
    <property type="match status" value="1"/>
</dbReference>
<feature type="domain" description="UVR" evidence="2">
    <location>
        <begin position="137"/>
        <end position="172"/>
    </location>
</feature>
<dbReference type="SUPFAM" id="SSF46600">
    <property type="entry name" value="C-terminal UvrC-binding domain of UvrB"/>
    <property type="match status" value="1"/>
</dbReference>
<keyword evidence="4" id="KW-1185">Reference proteome</keyword>
<dbReference type="PANTHER" id="PTHR38430">
    <property type="entry name" value="PROTEIN-ARGININE KINASE ACTIVATOR PROTEIN"/>
    <property type="match status" value="1"/>
</dbReference>
<organism evidence="3 4">
    <name type="scientific">Cerasibacillus terrae</name>
    <dbReference type="NCBI Taxonomy" id="2498845"/>
    <lineage>
        <taxon>Bacteria</taxon>
        <taxon>Bacillati</taxon>
        <taxon>Bacillota</taxon>
        <taxon>Bacilli</taxon>
        <taxon>Bacillales</taxon>
        <taxon>Bacillaceae</taxon>
        <taxon>Cerasibacillus</taxon>
    </lineage>
</organism>
<dbReference type="AlphaFoldDB" id="A0A5C8NGM2"/>
<proteinExistence type="predicted"/>
<dbReference type="GO" id="GO:1990170">
    <property type="term" value="P:stress response to cadmium ion"/>
    <property type="evidence" value="ECO:0007669"/>
    <property type="project" value="TreeGrafter"/>
</dbReference>
<dbReference type="PIRSF" id="PIRSF015034">
    <property type="entry name" value="YacH"/>
    <property type="match status" value="1"/>
</dbReference>
<dbReference type="InterPro" id="IPR025542">
    <property type="entry name" value="YacH"/>
</dbReference>
<dbReference type="OrthoDB" id="9788704at2"/>